<evidence type="ECO:0000313" key="3">
    <source>
        <dbReference type="EMBL" id="OYR59542.1"/>
    </source>
</evidence>
<accession>A0A256ITR5</accession>
<keyword evidence="4" id="KW-1185">Reference proteome</keyword>
<dbReference type="InterPro" id="IPR013926">
    <property type="entry name" value="CGI121/TPRKB"/>
</dbReference>
<organism evidence="3 4">
    <name type="scientific">Halorubrum halodurans</name>
    <dbReference type="NCBI Taxonomy" id="1383851"/>
    <lineage>
        <taxon>Archaea</taxon>
        <taxon>Methanobacteriati</taxon>
        <taxon>Methanobacteriota</taxon>
        <taxon>Stenosarchaea group</taxon>
        <taxon>Halobacteria</taxon>
        <taxon>Halobacteriales</taxon>
        <taxon>Haloferacaceae</taxon>
        <taxon>Halorubrum</taxon>
    </lineage>
</organism>
<dbReference type="SUPFAM" id="SSF143870">
    <property type="entry name" value="PF0523-like"/>
    <property type="match status" value="1"/>
</dbReference>
<feature type="region of interest" description="Disordered" evidence="2">
    <location>
        <begin position="1"/>
        <end position="26"/>
    </location>
</feature>
<dbReference type="AlphaFoldDB" id="A0A256ITR5"/>
<dbReference type="Pfam" id="PF08617">
    <property type="entry name" value="CGI-121"/>
    <property type="match status" value="1"/>
</dbReference>
<evidence type="ECO:0008006" key="5">
    <source>
        <dbReference type="Google" id="ProtNLM"/>
    </source>
</evidence>
<comment type="similarity">
    <text evidence="1">Belongs to the CGI121/TPRKB family.</text>
</comment>
<comment type="caution">
    <text evidence="3">The sequence shown here is derived from an EMBL/GenBank/DDBJ whole genome shotgun (WGS) entry which is preliminary data.</text>
</comment>
<evidence type="ECO:0000256" key="2">
    <source>
        <dbReference type="SAM" id="MobiDB-lite"/>
    </source>
</evidence>
<dbReference type="EMBL" id="NHPJ01000002">
    <property type="protein sequence ID" value="OYR59542.1"/>
    <property type="molecule type" value="Genomic_DNA"/>
</dbReference>
<dbReference type="Proteomes" id="UP000216308">
    <property type="component" value="Unassembled WGS sequence"/>
</dbReference>
<reference evidence="3 4" key="1">
    <citation type="journal article" date="2014" name="Front. Microbiol.">
        <title>Population and genomic analysis of the genus Halorubrum.</title>
        <authorList>
            <person name="Fullmer M.S."/>
            <person name="Soucy S.M."/>
            <person name="Swithers K.S."/>
            <person name="Makkay A.M."/>
            <person name="Wheeler R."/>
            <person name="Ventosa A."/>
            <person name="Gogarten J.P."/>
            <person name="Papke R.T."/>
        </authorList>
    </citation>
    <scope>NUCLEOTIDE SEQUENCE [LARGE SCALE GENOMIC DNA]</scope>
    <source>
        <strain evidence="3 4">Cb34</strain>
    </source>
</reference>
<sequence>MSGSGEPPEPTAPASTSGHPAPRPETRLVEGTVIVDDLDGFLADLEAIREETGAVVQAFDADRVVDAAHLRLATRLAARSIARGEAVARDPAVEVLVYAAGRRQIDRALDLGVSPGERRTALVVADFGDVRGADRPPADLETAVAAVEDLLAAGPEPTLGEFDVEAVRDYYGVTGRELDATVGTLADVVHERVALLDVEK</sequence>
<protein>
    <recommendedName>
        <fullName evidence="5">KEOPS complex component</fullName>
    </recommendedName>
</protein>
<dbReference type="OrthoDB" id="69587at2157"/>
<dbReference type="InterPro" id="IPR036504">
    <property type="entry name" value="CGI121/TPRKB_sf"/>
</dbReference>
<evidence type="ECO:0000313" key="4">
    <source>
        <dbReference type="Proteomes" id="UP000216308"/>
    </source>
</evidence>
<dbReference type="InterPro" id="IPR016799">
    <property type="entry name" value="UCP022062"/>
</dbReference>
<evidence type="ECO:0000256" key="1">
    <source>
        <dbReference type="ARBA" id="ARBA00005546"/>
    </source>
</evidence>
<dbReference type="PIRSF" id="PIRSF022062">
    <property type="entry name" value="UCP022062"/>
    <property type="match status" value="1"/>
</dbReference>
<name>A0A256ITR5_9EURY</name>
<dbReference type="Gene3D" id="3.30.2380.10">
    <property type="entry name" value="CGI121/TPRKB"/>
    <property type="match status" value="1"/>
</dbReference>
<dbReference type="NCBIfam" id="NF011465">
    <property type="entry name" value="PRK14886.1-1"/>
    <property type="match status" value="1"/>
</dbReference>
<gene>
    <name evidence="3" type="ORF">DJ70_00105</name>
</gene>
<dbReference type="RefSeq" id="WP_094528854.1">
    <property type="nucleotide sequence ID" value="NZ_NHPJ01000002.1"/>
</dbReference>
<proteinExistence type="inferred from homology"/>